<evidence type="ECO:0000256" key="5">
    <source>
        <dbReference type="ARBA" id="ARBA00023012"/>
    </source>
</evidence>
<dbReference type="Gene3D" id="3.30.565.10">
    <property type="entry name" value="Histidine kinase-like ATPase, C-terminal domain"/>
    <property type="match status" value="1"/>
</dbReference>
<proteinExistence type="predicted"/>
<reference evidence="8 9" key="1">
    <citation type="journal article" date="2018" name="Front. Microbiol.">
        <title>Description and Comparative Genomics of Macrococcus caseolyticus subsp. hominis subsp. nov., Macrococcus goetzii sp. nov., Macrococcus epidermidis sp. nov., and Macrococcus bohemicus sp. nov., Novel Macrococci From Human Clinical Material With Virulence Potential and Suspected Uptake of Foreign DNA by Natural Transformation.</title>
        <authorList>
            <person name="Maslanova I."/>
            <person name="Wertheimer Z."/>
            <person name="Sedlacek I."/>
            <person name="Svec P."/>
            <person name="Indrakova A."/>
            <person name="Kovarovic V."/>
            <person name="Schumann P."/>
            <person name="Sproer C."/>
            <person name="Kralova S."/>
            <person name="Sedo O."/>
            <person name="Kristofova L."/>
            <person name="Vrbovska V."/>
            <person name="Fuzik T."/>
            <person name="Petras P."/>
            <person name="Zdrahal Z."/>
            <person name="Ruzickova V."/>
            <person name="Doskar J."/>
            <person name="Pantucek R."/>
        </authorList>
    </citation>
    <scope>NUCLEOTIDE SEQUENCE [LARGE SCALE GENOMIC DNA]</scope>
    <source>
        <strain evidence="8 9">01/688</strain>
    </source>
</reference>
<dbReference type="Gene3D" id="1.20.5.1930">
    <property type="match status" value="1"/>
</dbReference>
<evidence type="ECO:0000256" key="6">
    <source>
        <dbReference type="SAM" id="Phobius"/>
    </source>
</evidence>
<feature type="transmembrane region" description="Helical" evidence="6">
    <location>
        <begin position="131"/>
        <end position="149"/>
    </location>
</feature>
<evidence type="ECO:0000256" key="4">
    <source>
        <dbReference type="ARBA" id="ARBA00022777"/>
    </source>
</evidence>
<comment type="caution">
    <text evidence="8">The sequence shown here is derived from an EMBL/GenBank/DDBJ whole genome shotgun (WGS) entry which is preliminary data.</text>
</comment>
<feature type="domain" description="Signal transduction histidine kinase subgroup 3 dimerisation and phosphoacceptor" evidence="7">
    <location>
        <begin position="173"/>
        <end position="237"/>
    </location>
</feature>
<dbReference type="PANTHER" id="PTHR24421">
    <property type="entry name" value="NITRATE/NITRITE SENSOR PROTEIN NARX-RELATED"/>
    <property type="match status" value="1"/>
</dbReference>
<comment type="catalytic activity">
    <reaction evidence="1">
        <text>ATP + protein L-histidine = ADP + protein N-phospho-L-histidine.</text>
        <dbReference type="EC" id="2.7.13.3"/>
    </reaction>
</comment>
<feature type="transmembrane region" description="Helical" evidence="6">
    <location>
        <begin position="35"/>
        <end position="53"/>
    </location>
</feature>
<organism evidence="8 9">
    <name type="scientific">Macrococcus epidermidis</name>
    <dbReference type="NCBI Taxonomy" id="1902580"/>
    <lineage>
        <taxon>Bacteria</taxon>
        <taxon>Bacillati</taxon>
        <taxon>Bacillota</taxon>
        <taxon>Bacilli</taxon>
        <taxon>Bacillales</taxon>
        <taxon>Staphylococcaceae</taxon>
        <taxon>Macrococcus</taxon>
    </lineage>
</organism>
<evidence type="ECO:0000256" key="2">
    <source>
        <dbReference type="ARBA" id="ARBA00012438"/>
    </source>
</evidence>
<sequence length="356" mass="40820">MNWLFIKILQYGTSLIFLIFPITEMLATEEMSWKVFKLFFILLYIFSAVFMMNSNTSKYIPIVIGCLLTSITVFIHFCNFGNILFYLFPISYVPYILRKRVNSLYGKITIGSFVLNYIAICVQDYAYGLELIPHFFFVLMMAVSMDYFAEHSRKIYELNIKNEKLALLSTQIERNRISQDLHDSLGQVFSTLAVKSELAVKLIDKYPDMAKEELQEIHSLSQESLYKVRSIIEDIKSTTIEDEVTQVEKILNDANIEIERKVHYESVNEIQQHEISMLIKELINNVIKHSEATKVQLLIDQVDNILNLSLSDNGKGLSNGMSLKSIEARAQAMDGIVKTKSLNPGLGVYVTVEVKS</sequence>
<evidence type="ECO:0000313" key="8">
    <source>
        <dbReference type="EMBL" id="RAK43702.1"/>
    </source>
</evidence>
<feature type="transmembrane region" description="Helical" evidence="6">
    <location>
        <begin position="6"/>
        <end position="23"/>
    </location>
</feature>
<keyword evidence="5" id="KW-0902">Two-component regulatory system</keyword>
<dbReference type="InterPro" id="IPR050482">
    <property type="entry name" value="Sensor_HK_TwoCompSys"/>
</dbReference>
<keyword evidence="6" id="KW-1133">Transmembrane helix</keyword>
<dbReference type="AlphaFoldDB" id="A0A327ZMS1"/>
<dbReference type="GO" id="GO:0000155">
    <property type="term" value="F:phosphorelay sensor kinase activity"/>
    <property type="evidence" value="ECO:0007669"/>
    <property type="project" value="InterPro"/>
</dbReference>
<feature type="transmembrane region" description="Helical" evidence="6">
    <location>
        <begin position="59"/>
        <end position="92"/>
    </location>
</feature>
<evidence type="ECO:0000256" key="1">
    <source>
        <dbReference type="ARBA" id="ARBA00000085"/>
    </source>
</evidence>
<keyword evidence="4" id="KW-0418">Kinase</keyword>
<accession>A0A327ZMS1</accession>
<dbReference type="Pfam" id="PF07730">
    <property type="entry name" value="HisKA_3"/>
    <property type="match status" value="1"/>
</dbReference>
<dbReference type="PANTHER" id="PTHR24421:SF63">
    <property type="entry name" value="SENSOR HISTIDINE KINASE DESK"/>
    <property type="match status" value="1"/>
</dbReference>
<dbReference type="Proteomes" id="UP000249808">
    <property type="component" value="Unassembled WGS sequence"/>
</dbReference>
<keyword evidence="3" id="KW-0808">Transferase</keyword>
<dbReference type="EMBL" id="PZJH01000010">
    <property type="protein sequence ID" value="RAK43702.1"/>
    <property type="molecule type" value="Genomic_DNA"/>
</dbReference>
<protein>
    <recommendedName>
        <fullName evidence="2">histidine kinase</fullName>
        <ecNumber evidence="2">2.7.13.3</ecNumber>
    </recommendedName>
</protein>
<dbReference type="RefSeq" id="WP_111717337.1">
    <property type="nucleotide sequence ID" value="NZ_JBHSSR010000010.1"/>
</dbReference>
<dbReference type="InterPro" id="IPR011712">
    <property type="entry name" value="Sig_transdc_His_kin_sub3_dim/P"/>
</dbReference>
<evidence type="ECO:0000313" key="9">
    <source>
        <dbReference type="Proteomes" id="UP000249808"/>
    </source>
</evidence>
<keyword evidence="6" id="KW-0812">Transmembrane</keyword>
<keyword evidence="9" id="KW-1185">Reference proteome</keyword>
<name>A0A327ZMS1_9STAP</name>
<dbReference type="GO" id="GO:0046983">
    <property type="term" value="F:protein dimerization activity"/>
    <property type="evidence" value="ECO:0007669"/>
    <property type="project" value="InterPro"/>
</dbReference>
<dbReference type="SUPFAM" id="SSF55874">
    <property type="entry name" value="ATPase domain of HSP90 chaperone/DNA topoisomerase II/histidine kinase"/>
    <property type="match status" value="1"/>
</dbReference>
<dbReference type="GO" id="GO:0016020">
    <property type="term" value="C:membrane"/>
    <property type="evidence" value="ECO:0007669"/>
    <property type="project" value="InterPro"/>
</dbReference>
<evidence type="ECO:0000256" key="3">
    <source>
        <dbReference type="ARBA" id="ARBA00022679"/>
    </source>
</evidence>
<dbReference type="InterPro" id="IPR036890">
    <property type="entry name" value="HATPase_C_sf"/>
</dbReference>
<dbReference type="EC" id="2.7.13.3" evidence="2"/>
<evidence type="ECO:0000259" key="7">
    <source>
        <dbReference type="Pfam" id="PF07730"/>
    </source>
</evidence>
<feature type="transmembrane region" description="Helical" evidence="6">
    <location>
        <begin position="104"/>
        <end position="125"/>
    </location>
</feature>
<gene>
    <name evidence="8" type="ORF">BHU61_12430</name>
</gene>
<keyword evidence="6" id="KW-0472">Membrane</keyword>